<evidence type="ECO:0000259" key="3">
    <source>
        <dbReference type="Pfam" id="PF21946"/>
    </source>
</evidence>
<dbReference type="Proteomes" id="UP000419743">
    <property type="component" value="Unassembled WGS sequence"/>
</dbReference>
<feature type="transmembrane region" description="Helical" evidence="2">
    <location>
        <begin position="239"/>
        <end position="259"/>
    </location>
</feature>
<feature type="domain" description="LppM" evidence="3">
    <location>
        <begin position="73"/>
        <end position="227"/>
    </location>
</feature>
<reference evidence="4 5" key="1">
    <citation type="submission" date="2019-11" db="EMBL/GenBank/DDBJ databases">
        <authorList>
            <person name="Criscuolo A."/>
        </authorList>
    </citation>
    <scope>NUCLEOTIDE SEQUENCE [LARGE SCALE GENOMIC DNA]</scope>
    <source>
        <strain evidence="4">CIP111667</strain>
    </source>
</reference>
<name>A0A7M4DH76_9MICO</name>
<sequence length="315" mass="33440">MTRPGTDLDRAASGAIVGNASVTAVELTEEVTPSRCGTSPTRFRCQTRTVTKTFLRLLVALGGLALLTGCLKIDGDIRINDDDTVSGEVLVAFSTAWAISEGQDPERLVDSIEEELAAAPDSGVSGERYDDGEFAGVRMTLTDVPIERVRSATSDALRIERVGSTYVVTGDFSELDPTVLGEEAGEVPWSVRMSVTFPRGVTEHDGTLSGDTVTWELGPGTTSMHAVGPAPSTPLLQRIGFIVPALIVIIAAAVLLTWLSRRRHRADEAAGRTAGFRARREAAREPSSTDVESMLGGSGKTEAKSKPTVEPDAQD</sequence>
<protein>
    <recommendedName>
        <fullName evidence="3">LppM domain-containing protein</fullName>
    </recommendedName>
</protein>
<gene>
    <name evidence="4" type="ORF">HALOF300_01473</name>
</gene>
<comment type="caution">
    <text evidence="4">The sequence shown here is derived from an EMBL/GenBank/DDBJ whole genome shotgun (WGS) entry which is preliminary data.</text>
</comment>
<evidence type="ECO:0000313" key="5">
    <source>
        <dbReference type="Proteomes" id="UP000419743"/>
    </source>
</evidence>
<evidence type="ECO:0000256" key="2">
    <source>
        <dbReference type="SAM" id="Phobius"/>
    </source>
</evidence>
<dbReference type="EMBL" id="CACRYJ010000018">
    <property type="protein sequence ID" value="VZO36269.1"/>
    <property type="molecule type" value="Genomic_DNA"/>
</dbReference>
<organism evidence="4 5">
    <name type="scientific">Occultella aeris</name>
    <dbReference type="NCBI Taxonomy" id="2761496"/>
    <lineage>
        <taxon>Bacteria</taxon>
        <taxon>Bacillati</taxon>
        <taxon>Actinomycetota</taxon>
        <taxon>Actinomycetes</taxon>
        <taxon>Micrococcales</taxon>
        <taxon>Ruaniaceae</taxon>
        <taxon>Occultella</taxon>
    </lineage>
</organism>
<accession>A0A7M4DH76</accession>
<keyword evidence="2" id="KW-0472">Membrane</keyword>
<feature type="region of interest" description="Disordered" evidence="1">
    <location>
        <begin position="269"/>
        <end position="315"/>
    </location>
</feature>
<keyword evidence="2" id="KW-1133">Transmembrane helix</keyword>
<dbReference type="AlphaFoldDB" id="A0A7M4DH76"/>
<dbReference type="InterPro" id="IPR053807">
    <property type="entry name" value="LppM"/>
</dbReference>
<keyword evidence="2" id="KW-0812">Transmembrane</keyword>
<evidence type="ECO:0000313" key="4">
    <source>
        <dbReference type="EMBL" id="VZO36269.1"/>
    </source>
</evidence>
<evidence type="ECO:0000256" key="1">
    <source>
        <dbReference type="SAM" id="MobiDB-lite"/>
    </source>
</evidence>
<keyword evidence="5" id="KW-1185">Reference proteome</keyword>
<proteinExistence type="predicted"/>
<dbReference type="Pfam" id="PF21946">
    <property type="entry name" value="LppM"/>
    <property type="match status" value="1"/>
</dbReference>